<dbReference type="EMBL" id="JAGGKG010000002">
    <property type="protein sequence ID" value="MBP1904051.1"/>
    <property type="molecule type" value="Genomic_DNA"/>
</dbReference>
<comment type="similarity">
    <text evidence="1">Belongs to the aldo/keto reductase family.</text>
</comment>
<keyword evidence="6" id="KW-1185">Reference proteome</keyword>
<sequence length="282" mass="31542">MSNELKLNSKVTLNNGVQMPWLGLGVFLAKEGTEVVQTVKAALKYGYLSIDTAAAYNNEEGVGRAIAESIAEGTVAREDIFVTSKVWNSNQGYDSTLAAFNESLYKLNLDYLDLYLVHWPVKGKYKETWRALEKVYAEGKVKAIGVSNFQVHHLDDLLQDATVVPAVNQIELHPLLAQQQLRDYCKSKNIQVEAWSPLGQGNLLDHELLKKIAAKHGKTTAQIILRWDIELGVVTIPKSVKEHRIIENANIFDFQLDAEDIAAIATLNENKRFGSDPDNFNF</sequence>
<organism evidence="5 6">
    <name type="scientific">Paenibacillus turicensis</name>
    <dbReference type="NCBI Taxonomy" id="160487"/>
    <lineage>
        <taxon>Bacteria</taxon>
        <taxon>Bacillati</taxon>
        <taxon>Bacillota</taxon>
        <taxon>Bacilli</taxon>
        <taxon>Bacillales</taxon>
        <taxon>Paenibacillaceae</taxon>
        <taxon>Paenibacillus</taxon>
    </lineage>
</organism>
<dbReference type="PROSITE" id="PS00062">
    <property type="entry name" value="ALDOKETO_REDUCTASE_2"/>
    <property type="match status" value="1"/>
</dbReference>
<keyword evidence="2" id="KW-0521">NADP</keyword>
<gene>
    <name evidence="5" type="ORF">J2Z32_000668</name>
</gene>
<dbReference type="PRINTS" id="PR00069">
    <property type="entry name" value="ALDKETRDTASE"/>
</dbReference>
<dbReference type="Gene3D" id="3.20.20.100">
    <property type="entry name" value="NADP-dependent oxidoreductase domain"/>
    <property type="match status" value="1"/>
</dbReference>
<comment type="caution">
    <text evidence="5">The sequence shown here is derived from an EMBL/GenBank/DDBJ whole genome shotgun (WGS) entry which is preliminary data.</text>
</comment>
<dbReference type="SUPFAM" id="SSF51430">
    <property type="entry name" value="NAD(P)-linked oxidoreductase"/>
    <property type="match status" value="1"/>
</dbReference>
<evidence type="ECO:0000256" key="2">
    <source>
        <dbReference type="ARBA" id="ARBA00022857"/>
    </source>
</evidence>
<dbReference type="Pfam" id="PF00248">
    <property type="entry name" value="Aldo_ket_red"/>
    <property type="match status" value="1"/>
</dbReference>
<dbReference type="PROSITE" id="PS00063">
    <property type="entry name" value="ALDOKETO_REDUCTASE_3"/>
    <property type="match status" value="1"/>
</dbReference>
<evidence type="ECO:0000259" key="4">
    <source>
        <dbReference type="Pfam" id="PF00248"/>
    </source>
</evidence>
<dbReference type="InterPro" id="IPR044500">
    <property type="entry name" value="AKR5G"/>
</dbReference>
<dbReference type="RefSeq" id="WP_210087727.1">
    <property type="nucleotide sequence ID" value="NZ_JAGGKG010000002.1"/>
</dbReference>
<dbReference type="CDD" id="cd19157">
    <property type="entry name" value="AKR_AKR5G1-3"/>
    <property type="match status" value="1"/>
</dbReference>
<evidence type="ECO:0000256" key="1">
    <source>
        <dbReference type="ARBA" id="ARBA00007905"/>
    </source>
</evidence>
<proteinExistence type="inferred from homology"/>
<dbReference type="InterPro" id="IPR018170">
    <property type="entry name" value="Aldo/ket_reductase_CS"/>
</dbReference>
<dbReference type="PIRSF" id="PIRSF000097">
    <property type="entry name" value="AKR"/>
    <property type="match status" value="1"/>
</dbReference>
<dbReference type="InterPro" id="IPR023210">
    <property type="entry name" value="NADP_OxRdtase_dom"/>
</dbReference>
<keyword evidence="3" id="KW-0560">Oxidoreductase</keyword>
<accession>A0ABS4FND7</accession>
<evidence type="ECO:0000256" key="3">
    <source>
        <dbReference type="ARBA" id="ARBA00023002"/>
    </source>
</evidence>
<protein>
    <submittedName>
        <fullName evidence="5">Diketogulonate reductase-like aldo/keto reductase</fullName>
    </submittedName>
</protein>
<dbReference type="Proteomes" id="UP001519272">
    <property type="component" value="Unassembled WGS sequence"/>
</dbReference>
<name>A0ABS4FND7_9BACL</name>
<feature type="domain" description="NADP-dependent oxidoreductase" evidence="4">
    <location>
        <begin position="33"/>
        <end position="268"/>
    </location>
</feature>
<dbReference type="InterPro" id="IPR020471">
    <property type="entry name" value="AKR"/>
</dbReference>
<evidence type="ECO:0000313" key="6">
    <source>
        <dbReference type="Proteomes" id="UP001519272"/>
    </source>
</evidence>
<dbReference type="PANTHER" id="PTHR43827">
    <property type="entry name" value="2,5-DIKETO-D-GLUCONIC ACID REDUCTASE"/>
    <property type="match status" value="1"/>
</dbReference>
<reference evidence="5 6" key="1">
    <citation type="submission" date="2021-03" db="EMBL/GenBank/DDBJ databases">
        <title>Genomic Encyclopedia of Type Strains, Phase IV (KMG-IV): sequencing the most valuable type-strain genomes for metagenomic binning, comparative biology and taxonomic classification.</title>
        <authorList>
            <person name="Goeker M."/>
        </authorList>
    </citation>
    <scope>NUCLEOTIDE SEQUENCE [LARGE SCALE GENOMIC DNA]</scope>
    <source>
        <strain evidence="5 6">DSM 14349</strain>
    </source>
</reference>
<evidence type="ECO:0000313" key="5">
    <source>
        <dbReference type="EMBL" id="MBP1904051.1"/>
    </source>
</evidence>
<dbReference type="InterPro" id="IPR036812">
    <property type="entry name" value="NAD(P)_OxRdtase_dom_sf"/>
</dbReference>
<dbReference type="PANTHER" id="PTHR43827:SF3">
    <property type="entry name" value="NADP-DEPENDENT OXIDOREDUCTASE DOMAIN-CONTAINING PROTEIN"/>
    <property type="match status" value="1"/>
</dbReference>